<dbReference type="InterPro" id="IPR013325">
    <property type="entry name" value="RNA_pol_sigma_r2"/>
</dbReference>
<dbReference type="STRING" id="662367.SAMN05216167_12822"/>
<evidence type="ECO:0000313" key="9">
    <source>
        <dbReference type="Proteomes" id="UP000198598"/>
    </source>
</evidence>
<dbReference type="Gene3D" id="1.10.1740.10">
    <property type="match status" value="1"/>
</dbReference>
<accession>A0A1I2FY57</accession>
<evidence type="ECO:0000256" key="2">
    <source>
        <dbReference type="ARBA" id="ARBA00023015"/>
    </source>
</evidence>
<dbReference type="GO" id="GO:0003677">
    <property type="term" value="F:DNA binding"/>
    <property type="evidence" value="ECO:0007669"/>
    <property type="project" value="UniProtKB-KW"/>
</dbReference>
<proteinExistence type="inferred from homology"/>
<dbReference type="Proteomes" id="UP000198598">
    <property type="component" value="Unassembled WGS sequence"/>
</dbReference>
<dbReference type="SUPFAM" id="SSF88659">
    <property type="entry name" value="Sigma3 and sigma4 domains of RNA polymerase sigma factors"/>
    <property type="match status" value="1"/>
</dbReference>
<dbReference type="InterPro" id="IPR036388">
    <property type="entry name" value="WH-like_DNA-bd_sf"/>
</dbReference>
<keyword evidence="2" id="KW-0805">Transcription regulation</keyword>
<keyword evidence="9" id="KW-1185">Reference proteome</keyword>
<evidence type="ECO:0000256" key="1">
    <source>
        <dbReference type="ARBA" id="ARBA00010641"/>
    </source>
</evidence>
<dbReference type="PANTHER" id="PTHR43133">
    <property type="entry name" value="RNA POLYMERASE ECF-TYPE SIGMA FACTO"/>
    <property type="match status" value="1"/>
</dbReference>
<dbReference type="Gene3D" id="1.10.10.10">
    <property type="entry name" value="Winged helix-like DNA-binding domain superfamily/Winged helix DNA-binding domain"/>
    <property type="match status" value="1"/>
</dbReference>
<sequence length="174" mass="20852">MIRHYLPSQPDQCFEALYERYVGKVYRRCLHMTKDTEKAQDFTHDIFIKAFDKLNAFQERSSFSTWLHSIAYNYCSDQLRLAKRFTTMSLNENFEQNLPDFREDARQEETLQLFQRAFASLSLQEQTLLRLKYEEGISAEKIAQIYSLKLSTVKMRIKRSREKLQRLCLIEQVN</sequence>
<evidence type="ECO:0000259" key="6">
    <source>
        <dbReference type="Pfam" id="PF04542"/>
    </source>
</evidence>
<dbReference type="PANTHER" id="PTHR43133:SF8">
    <property type="entry name" value="RNA POLYMERASE SIGMA FACTOR HI_1459-RELATED"/>
    <property type="match status" value="1"/>
</dbReference>
<keyword evidence="4" id="KW-0238">DNA-binding</keyword>
<organism evidence="8 9">
    <name type="scientific">Spirosoma endophyticum</name>
    <dbReference type="NCBI Taxonomy" id="662367"/>
    <lineage>
        <taxon>Bacteria</taxon>
        <taxon>Pseudomonadati</taxon>
        <taxon>Bacteroidota</taxon>
        <taxon>Cytophagia</taxon>
        <taxon>Cytophagales</taxon>
        <taxon>Cytophagaceae</taxon>
        <taxon>Spirosoma</taxon>
    </lineage>
</organism>
<dbReference type="InterPro" id="IPR013324">
    <property type="entry name" value="RNA_pol_sigma_r3/r4-like"/>
</dbReference>
<dbReference type="InterPro" id="IPR039425">
    <property type="entry name" value="RNA_pol_sigma-70-like"/>
</dbReference>
<dbReference type="EMBL" id="FOLQ01000028">
    <property type="protein sequence ID" value="SFF09446.1"/>
    <property type="molecule type" value="Genomic_DNA"/>
</dbReference>
<dbReference type="SUPFAM" id="SSF88946">
    <property type="entry name" value="Sigma2 domain of RNA polymerase sigma factors"/>
    <property type="match status" value="1"/>
</dbReference>
<dbReference type="Pfam" id="PF04542">
    <property type="entry name" value="Sigma70_r2"/>
    <property type="match status" value="1"/>
</dbReference>
<dbReference type="CDD" id="cd06171">
    <property type="entry name" value="Sigma70_r4"/>
    <property type="match status" value="1"/>
</dbReference>
<reference evidence="8 9" key="1">
    <citation type="submission" date="2016-10" db="EMBL/GenBank/DDBJ databases">
        <authorList>
            <person name="de Groot N.N."/>
        </authorList>
    </citation>
    <scope>NUCLEOTIDE SEQUENCE [LARGE SCALE GENOMIC DNA]</scope>
    <source>
        <strain evidence="8 9">DSM 26130</strain>
    </source>
</reference>
<evidence type="ECO:0000256" key="5">
    <source>
        <dbReference type="ARBA" id="ARBA00023163"/>
    </source>
</evidence>
<dbReference type="InterPro" id="IPR007627">
    <property type="entry name" value="RNA_pol_sigma70_r2"/>
</dbReference>
<dbReference type="InterPro" id="IPR013249">
    <property type="entry name" value="RNA_pol_sigma70_r4_t2"/>
</dbReference>
<dbReference type="GO" id="GO:0016987">
    <property type="term" value="F:sigma factor activity"/>
    <property type="evidence" value="ECO:0007669"/>
    <property type="project" value="UniProtKB-KW"/>
</dbReference>
<dbReference type="Pfam" id="PF08281">
    <property type="entry name" value="Sigma70_r4_2"/>
    <property type="match status" value="1"/>
</dbReference>
<dbReference type="AlphaFoldDB" id="A0A1I2FY57"/>
<evidence type="ECO:0000256" key="3">
    <source>
        <dbReference type="ARBA" id="ARBA00023082"/>
    </source>
</evidence>
<feature type="domain" description="RNA polymerase sigma factor 70 region 4 type 2" evidence="7">
    <location>
        <begin position="112"/>
        <end position="164"/>
    </location>
</feature>
<keyword evidence="5" id="KW-0804">Transcription</keyword>
<keyword evidence="3" id="KW-0731">Sigma factor</keyword>
<evidence type="ECO:0000313" key="8">
    <source>
        <dbReference type="EMBL" id="SFF09446.1"/>
    </source>
</evidence>
<dbReference type="InterPro" id="IPR014284">
    <property type="entry name" value="RNA_pol_sigma-70_dom"/>
</dbReference>
<gene>
    <name evidence="8" type="ORF">SAMN05216167_12822</name>
</gene>
<evidence type="ECO:0000256" key="4">
    <source>
        <dbReference type="ARBA" id="ARBA00023125"/>
    </source>
</evidence>
<dbReference type="GO" id="GO:0006352">
    <property type="term" value="P:DNA-templated transcription initiation"/>
    <property type="evidence" value="ECO:0007669"/>
    <property type="project" value="InterPro"/>
</dbReference>
<name>A0A1I2FY57_9BACT</name>
<dbReference type="NCBIfam" id="TIGR02937">
    <property type="entry name" value="sigma70-ECF"/>
    <property type="match status" value="1"/>
</dbReference>
<protein>
    <submittedName>
        <fullName evidence="8">RNA polymerase sigma-70 factor, ECF subfamily</fullName>
    </submittedName>
</protein>
<comment type="similarity">
    <text evidence="1">Belongs to the sigma-70 factor family. ECF subfamily.</text>
</comment>
<evidence type="ECO:0000259" key="7">
    <source>
        <dbReference type="Pfam" id="PF08281"/>
    </source>
</evidence>
<feature type="domain" description="RNA polymerase sigma-70 region 2" evidence="6">
    <location>
        <begin position="17"/>
        <end position="84"/>
    </location>
</feature>